<dbReference type="PANTHER" id="PTHR42759">
    <property type="entry name" value="MOXR FAMILY PROTEIN"/>
    <property type="match status" value="1"/>
</dbReference>
<name>A0A264W5L1_9BACL</name>
<proteinExistence type="predicted"/>
<protein>
    <recommendedName>
        <fullName evidence="1">AAA+ ATPase domain-containing protein</fullName>
    </recommendedName>
</protein>
<dbReference type="Gene3D" id="3.40.50.300">
    <property type="entry name" value="P-loop containing nucleotide triphosphate hydrolases"/>
    <property type="match status" value="1"/>
</dbReference>
<dbReference type="AlphaFoldDB" id="A0A264W5L1"/>
<accession>A0A264W5L1</accession>
<dbReference type="EMBL" id="NOKQ01000187">
    <property type="protein sequence ID" value="OZS78878.1"/>
    <property type="molecule type" value="Genomic_DNA"/>
</dbReference>
<organism evidence="2 3">
    <name type="scientific">Tetzosporium hominis</name>
    <dbReference type="NCBI Taxonomy" id="2020506"/>
    <lineage>
        <taxon>Bacteria</taxon>
        <taxon>Bacillati</taxon>
        <taxon>Bacillota</taxon>
        <taxon>Bacilli</taxon>
        <taxon>Bacillales</taxon>
        <taxon>Caryophanaceae</taxon>
        <taxon>Tetzosporium</taxon>
    </lineage>
</organism>
<comment type="caution">
    <text evidence="2">The sequence shown here is derived from an EMBL/GenBank/DDBJ whole genome shotgun (WGS) entry which is preliminary data.</text>
</comment>
<dbReference type="Pfam" id="PF07728">
    <property type="entry name" value="AAA_5"/>
    <property type="match status" value="1"/>
</dbReference>
<dbReference type="InterPro" id="IPR011704">
    <property type="entry name" value="ATPase_dyneun-rel_AAA"/>
</dbReference>
<dbReference type="RefSeq" id="WP_094942110.1">
    <property type="nucleotide sequence ID" value="NZ_NOKQ01000187.1"/>
</dbReference>
<dbReference type="Proteomes" id="UP000217065">
    <property type="component" value="Unassembled WGS sequence"/>
</dbReference>
<dbReference type="SUPFAM" id="SSF52540">
    <property type="entry name" value="P-loop containing nucleoside triphosphate hydrolases"/>
    <property type="match status" value="1"/>
</dbReference>
<evidence type="ECO:0000313" key="2">
    <source>
        <dbReference type="EMBL" id="OZS78878.1"/>
    </source>
</evidence>
<sequence>MNLLEKERNERSTRDYLDDKSLIRDGGYRSPNAHLLQDIQIAIALGKPVLLKGPAGAGKTKLAETISHYFGQPMQSINTSVDLDAEALLGFKTIIQRDGQTAIEFVEGPVVEAMKKGHLLYIDEINMAKAETLPILHGILDYRKMLTNPFTGEVIKAHPHFGVLAAINEGYMGTAPLNEALKDRFVSFSIPYIQGDDLKELVESQFPELKNSNLDTVLAITNELRELAEQGRVADESASIRSLFDVIELSFYMPLERAYQYGLLEKMADLQEKMLVHEIITSWLDA</sequence>
<keyword evidence="3" id="KW-1185">Reference proteome</keyword>
<dbReference type="CDD" id="cd00009">
    <property type="entry name" value="AAA"/>
    <property type="match status" value="1"/>
</dbReference>
<feature type="domain" description="AAA+ ATPase" evidence="1">
    <location>
        <begin position="45"/>
        <end position="248"/>
    </location>
</feature>
<dbReference type="InterPro" id="IPR050764">
    <property type="entry name" value="CbbQ/NirQ/NorQ/GpvN"/>
</dbReference>
<dbReference type="GO" id="GO:0016887">
    <property type="term" value="F:ATP hydrolysis activity"/>
    <property type="evidence" value="ECO:0007669"/>
    <property type="project" value="InterPro"/>
</dbReference>
<evidence type="ECO:0000259" key="1">
    <source>
        <dbReference type="SMART" id="SM00382"/>
    </source>
</evidence>
<evidence type="ECO:0000313" key="3">
    <source>
        <dbReference type="Proteomes" id="UP000217065"/>
    </source>
</evidence>
<dbReference type="InterPro" id="IPR027417">
    <property type="entry name" value="P-loop_NTPase"/>
</dbReference>
<dbReference type="OrthoDB" id="9808317at2"/>
<dbReference type="PANTHER" id="PTHR42759:SF1">
    <property type="entry name" value="MAGNESIUM-CHELATASE SUBUNIT CHLD"/>
    <property type="match status" value="1"/>
</dbReference>
<dbReference type="GO" id="GO:0005524">
    <property type="term" value="F:ATP binding"/>
    <property type="evidence" value="ECO:0007669"/>
    <property type="project" value="InterPro"/>
</dbReference>
<gene>
    <name evidence="2" type="ORF">CF394_04100</name>
</gene>
<dbReference type="InterPro" id="IPR003593">
    <property type="entry name" value="AAA+_ATPase"/>
</dbReference>
<dbReference type="SMART" id="SM00382">
    <property type="entry name" value="AAA"/>
    <property type="match status" value="1"/>
</dbReference>
<reference evidence="2 3" key="1">
    <citation type="submission" date="2017-07" db="EMBL/GenBank/DDBJ databases">
        <title>Tetzosporium hominis gen.nov. sp.nov.</title>
        <authorList>
            <person name="Tetz G."/>
            <person name="Tetz V."/>
        </authorList>
    </citation>
    <scope>NUCLEOTIDE SEQUENCE [LARGE SCALE GENOMIC DNA]</scope>
    <source>
        <strain evidence="2 3">VT-49</strain>
    </source>
</reference>